<reference evidence="3" key="1">
    <citation type="submission" date="2023-03" db="EMBL/GenBank/DDBJ databases">
        <title>Actinoallomurus iriomotensis NBRC 103681.</title>
        <authorList>
            <person name="Ichikawa N."/>
            <person name="Sato H."/>
            <person name="Tonouchi N."/>
        </authorList>
    </citation>
    <scope>NUCLEOTIDE SEQUENCE</scope>
    <source>
        <strain evidence="3">NBRC 103681</strain>
    </source>
</reference>
<accession>A0A9W6RGD9</accession>
<dbReference type="InterPro" id="IPR000772">
    <property type="entry name" value="Ricin_B_lectin"/>
</dbReference>
<keyword evidence="1" id="KW-0732">Signal</keyword>
<dbReference type="PROSITE" id="PS50231">
    <property type="entry name" value="RICIN_B_LECTIN"/>
    <property type="match status" value="1"/>
</dbReference>
<dbReference type="InterPro" id="IPR035992">
    <property type="entry name" value="Ricin_B-like_lectins"/>
</dbReference>
<feature type="signal peptide" evidence="1">
    <location>
        <begin position="1"/>
        <end position="24"/>
    </location>
</feature>
<dbReference type="GO" id="GO:0004622">
    <property type="term" value="F:phosphatidylcholine lysophospholipase activity"/>
    <property type="evidence" value="ECO:0007669"/>
    <property type="project" value="TreeGrafter"/>
</dbReference>
<name>A0A9W6RGD9_9ACTN</name>
<dbReference type="CDD" id="cd01833">
    <property type="entry name" value="XynB_like"/>
    <property type="match status" value="1"/>
</dbReference>
<dbReference type="Proteomes" id="UP001165135">
    <property type="component" value="Unassembled WGS sequence"/>
</dbReference>
<organism evidence="3 4">
    <name type="scientific">Actinoallomurus iriomotensis</name>
    <dbReference type="NCBI Taxonomy" id="478107"/>
    <lineage>
        <taxon>Bacteria</taxon>
        <taxon>Bacillati</taxon>
        <taxon>Actinomycetota</taxon>
        <taxon>Actinomycetes</taxon>
        <taxon>Streptosporangiales</taxon>
        <taxon>Thermomonosporaceae</taxon>
        <taxon>Actinoallomurus</taxon>
    </lineage>
</organism>
<dbReference type="CDD" id="cd23418">
    <property type="entry name" value="beta-trefoil_Ricin_XLN-like"/>
    <property type="match status" value="1"/>
</dbReference>
<evidence type="ECO:0000256" key="1">
    <source>
        <dbReference type="SAM" id="SignalP"/>
    </source>
</evidence>
<dbReference type="SUPFAM" id="SSF52266">
    <property type="entry name" value="SGNH hydrolase"/>
    <property type="match status" value="1"/>
</dbReference>
<dbReference type="InterPro" id="IPR051532">
    <property type="entry name" value="Ester_Hydrolysis_Enzymes"/>
</dbReference>
<evidence type="ECO:0000259" key="2">
    <source>
        <dbReference type="SMART" id="SM00458"/>
    </source>
</evidence>
<dbReference type="InterPro" id="IPR036514">
    <property type="entry name" value="SGNH_hydro_sf"/>
</dbReference>
<dbReference type="AlphaFoldDB" id="A0A9W6RGD9"/>
<dbReference type="Pfam" id="PF13472">
    <property type="entry name" value="Lipase_GDSL_2"/>
    <property type="match status" value="1"/>
</dbReference>
<dbReference type="PANTHER" id="PTHR30383">
    <property type="entry name" value="THIOESTERASE 1/PROTEASE 1/LYSOPHOSPHOLIPASE L1"/>
    <property type="match status" value="1"/>
</dbReference>
<dbReference type="Gene3D" id="3.40.50.1110">
    <property type="entry name" value="SGNH hydrolase"/>
    <property type="match status" value="1"/>
</dbReference>
<protein>
    <submittedName>
        <fullName evidence="3">Lipase</fullName>
    </submittedName>
</protein>
<feature type="chain" id="PRO_5040790722" evidence="1">
    <location>
        <begin position="25"/>
        <end position="369"/>
    </location>
</feature>
<feature type="domain" description="Ricin B lectin" evidence="2">
    <location>
        <begin position="243"/>
        <end position="369"/>
    </location>
</feature>
<dbReference type="Gene3D" id="2.80.10.50">
    <property type="match status" value="2"/>
</dbReference>
<dbReference type="InterPro" id="IPR013830">
    <property type="entry name" value="SGNH_hydro"/>
</dbReference>
<evidence type="ECO:0000313" key="3">
    <source>
        <dbReference type="EMBL" id="GLY75349.1"/>
    </source>
</evidence>
<comment type="caution">
    <text evidence="3">The sequence shown here is derived from an EMBL/GenBank/DDBJ whole genome shotgun (WGS) entry which is preliminary data.</text>
</comment>
<gene>
    <name evidence="3" type="ORF">Airi01_036160</name>
</gene>
<dbReference type="PANTHER" id="PTHR30383:SF5">
    <property type="entry name" value="SGNH HYDROLASE-TYPE ESTERASE DOMAIN-CONTAINING PROTEIN"/>
    <property type="match status" value="1"/>
</dbReference>
<dbReference type="SUPFAM" id="SSF50370">
    <property type="entry name" value="Ricin B-like lectins"/>
    <property type="match status" value="1"/>
</dbReference>
<dbReference type="EMBL" id="BSTJ01000004">
    <property type="protein sequence ID" value="GLY75349.1"/>
    <property type="molecule type" value="Genomic_DNA"/>
</dbReference>
<dbReference type="SMART" id="SM00458">
    <property type="entry name" value="RICIN"/>
    <property type="match status" value="1"/>
</dbReference>
<proteinExistence type="predicted"/>
<evidence type="ECO:0000313" key="4">
    <source>
        <dbReference type="Proteomes" id="UP001165135"/>
    </source>
</evidence>
<sequence length="369" mass="38119">MRGHILRWAGALAALLLAVGSLTAARTAAYAESNGGVRVMPLGDSITDGITVPGAYRTGLWQRFVNDGYKVDFVGSLSGGPATLGDHDHEGHSGWRIDQIDANIAGWLRTYTPHTVLLHIGTNDVIQNHDVGGAPARLSALIDHITANAPTAEVFVATIIPLANAGQEANVRTFDAAIPGIVQSKAAAGQHVHLVDMHSALTTADLADGVHPNATGYDKMAATWYAALKSVPGSIGDATGTTSGAIHAVGAGRCLDVPNATRTNGTQLQIYDCNGGAGQTWSSSGGRLTVYGGAKCLDAYDNRTTAGTKVEIWDCNGGANQQWQLNANGTITGVQSGLCLDVTGASTANGAPVQLWTCNGGSNQKWSLS</sequence>
<dbReference type="Pfam" id="PF00652">
    <property type="entry name" value="Ricin_B_lectin"/>
    <property type="match status" value="1"/>
</dbReference>
<dbReference type="RefSeq" id="WP_285622286.1">
    <property type="nucleotide sequence ID" value="NZ_BSTJ01000004.1"/>
</dbReference>